<gene>
    <name evidence="1" type="ORF">SDRG_07737</name>
</gene>
<sequence>MNGMLIFSVIDTFYVLDIKTWRRFQLYVPRGHYTEMDAPTRRRLKHAYPLIESVSSRFAKLTDSPFLQNLGDVTFEMLLVLSFNKEFIRSEIDNRTLTDALASRRDARQLFRP</sequence>
<dbReference type="EMBL" id="JH767153">
    <property type="protein sequence ID" value="EQC34939.1"/>
    <property type="molecule type" value="Genomic_DNA"/>
</dbReference>
<keyword evidence="2" id="KW-1185">Reference proteome</keyword>
<accession>T0QAM9</accession>
<dbReference type="GeneID" id="19948464"/>
<dbReference type="VEuPathDB" id="FungiDB:SDRG_07737"/>
<dbReference type="RefSeq" id="XP_008611811.1">
    <property type="nucleotide sequence ID" value="XM_008613589.1"/>
</dbReference>
<dbReference type="InParanoid" id="T0QAM9"/>
<proteinExistence type="predicted"/>
<name>T0QAM9_SAPDV</name>
<dbReference type="AlphaFoldDB" id="T0QAM9"/>
<organism evidence="1 2">
    <name type="scientific">Saprolegnia diclina (strain VS20)</name>
    <dbReference type="NCBI Taxonomy" id="1156394"/>
    <lineage>
        <taxon>Eukaryota</taxon>
        <taxon>Sar</taxon>
        <taxon>Stramenopiles</taxon>
        <taxon>Oomycota</taxon>
        <taxon>Saprolegniomycetes</taxon>
        <taxon>Saprolegniales</taxon>
        <taxon>Saprolegniaceae</taxon>
        <taxon>Saprolegnia</taxon>
    </lineage>
</organism>
<evidence type="ECO:0000313" key="1">
    <source>
        <dbReference type="EMBL" id="EQC34939.1"/>
    </source>
</evidence>
<protein>
    <submittedName>
        <fullName evidence="1">Uncharacterized protein</fullName>
    </submittedName>
</protein>
<reference evidence="1 2" key="1">
    <citation type="submission" date="2012-04" db="EMBL/GenBank/DDBJ databases">
        <title>The Genome Sequence of Saprolegnia declina VS20.</title>
        <authorList>
            <consortium name="The Broad Institute Genome Sequencing Platform"/>
            <person name="Russ C."/>
            <person name="Nusbaum C."/>
            <person name="Tyler B."/>
            <person name="van West P."/>
            <person name="Dieguez-Uribeondo J."/>
            <person name="de Bruijn I."/>
            <person name="Tripathy S."/>
            <person name="Jiang R."/>
            <person name="Young S.K."/>
            <person name="Zeng Q."/>
            <person name="Gargeya S."/>
            <person name="Fitzgerald M."/>
            <person name="Haas B."/>
            <person name="Abouelleil A."/>
            <person name="Alvarado L."/>
            <person name="Arachchi H.M."/>
            <person name="Berlin A."/>
            <person name="Chapman S.B."/>
            <person name="Goldberg J."/>
            <person name="Griggs A."/>
            <person name="Gujja S."/>
            <person name="Hansen M."/>
            <person name="Howarth C."/>
            <person name="Imamovic A."/>
            <person name="Larimer J."/>
            <person name="McCowen C."/>
            <person name="Montmayeur A."/>
            <person name="Murphy C."/>
            <person name="Neiman D."/>
            <person name="Pearson M."/>
            <person name="Priest M."/>
            <person name="Roberts A."/>
            <person name="Saif S."/>
            <person name="Shea T."/>
            <person name="Sisk P."/>
            <person name="Sykes S."/>
            <person name="Wortman J."/>
            <person name="Nusbaum C."/>
            <person name="Birren B."/>
        </authorList>
    </citation>
    <scope>NUCLEOTIDE SEQUENCE [LARGE SCALE GENOMIC DNA]</scope>
    <source>
        <strain evidence="1 2">VS20</strain>
    </source>
</reference>
<evidence type="ECO:0000313" key="2">
    <source>
        <dbReference type="Proteomes" id="UP000030762"/>
    </source>
</evidence>
<dbReference type="Proteomes" id="UP000030762">
    <property type="component" value="Unassembled WGS sequence"/>
</dbReference>